<keyword evidence="3" id="KW-1185">Reference proteome</keyword>
<gene>
    <name evidence="2" type="ORF">H8698_01780</name>
</gene>
<accession>A0A926HXT6</accession>
<evidence type="ECO:0000313" key="2">
    <source>
        <dbReference type="EMBL" id="MBC8539703.1"/>
    </source>
</evidence>
<dbReference type="Pfam" id="PF14286">
    <property type="entry name" value="DHHW"/>
    <property type="match status" value="1"/>
</dbReference>
<comment type="caution">
    <text evidence="2">The sequence shown here is derived from an EMBL/GenBank/DDBJ whole genome shotgun (WGS) entry which is preliminary data.</text>
</comment>
<sequence>MNKHERRNACRRFNSIFVFSFLVLVLFNILQPKEEYSQLENRYLQKFPELSANSVLSGQYMKDMEAYVSDHFAFRNFFVVFKSKMEYLMGKKENNGVYVCKNGYLMEKPKTLNDRLIEQNISAVKTLYNTDRYNVTVSVVPPAYEILKDDLPKNVYRDTILKLNAKLNDAFAGTGIVYADPTELLRKHKDDYLYYRTDHHLTSNGSYVVYHNLAKTLGYTPLSGDDFKISDVSREFLGTTYSKSLKKTTPDVICDYRPLETPRFKVKFPYEGTEADSMYFPAHLKEKDKYSYFLDGNHALTVIESPNKNGKNLVVLKDSYAHSIVPFLANHFETIHMIDLRYYNDDIIKYMGDNDVKDVLFLYSASSFMSDETIQKTAAYAENSVYLNQGVGMVFRTKPVGDGYFKNTAFIGDSLTDGLKDYANLPDAEFLCGTSMTIDALNTRQAPGGGTIMDRIQQGGFEKVYIMLGANEYVVESNKEKFIKKYGALIDTVKTHSPGAIVYIQSILPVSEQEQESGYLKNDEIKRYNQALLALAEEKEVYYIDVTRAVTDDKGNLISGSNTDGTHLNKEYYLKWLDYLKTHTVGASAEDGVGGESEEELKTDIDVKGLAQMVLQNVAFHDSLGEISRRVLYASYGLDESMLANAAGYRGGGATAEEIAVFEVKDEGDGAKVKQKAKDYIESRKNSFQNYIPGEMPKLNRPFIYANDKLVVVCIADDYGKLESKIKAFIK</sequence>
<proteinExistence type="predicted"/>
<evidence type="ECO:0000259" key="1">
    <source>
        <dbReference type="Pfam" id="PF13472"/>
    </source>
</evidence>
<protein>
    <submittedName>
        <fullName evidence="2">DUF4358 domain-containing protein</fullName>
    </submittedName>
</protein>
<feature type="domain" description="SGNH hydrolase-type esterase" evidence="1">
    <location>
        <begin position="410"/>
        <end position="572"/>
    </location>
</feature>
<organism evidence="2 3">
    <name type="scientific">Congzhengia minquanensis</name>
    <dbReference type="NCBI Taxonomy" id="2763657"/>
    <lineage>
        <taxon>Bacteria</taxon>
        <taxon>Bacillati</taxon>
        <taxon>Bacillota</taxon>
        <taxon>Clostridia</taxon>
        <taxon>Eubacteriales</taxon>
        <taxon>Oscillospiraceae</taxon>
        <taxon>Congzhengia</taxon>
    </lineage>
</organism>
<dbReference type="Proteomes" id="UP000611762">
    <property type="component" value="Unassembled WGS sequence"/>
</dbReference>
<name>A0A926HXT6_9FIRM</name>
<dbReference type="EMBL" id="JACRSU010000001">
    <property type="protein sequence ID" value="MBC8539703.1"/>
    <property type="molecule type" value="Genomic_DNA"/>
</dbReference>
<evidence type="ECO:0000313" key="3">
    <source>
        <dbReference type="Proteomes" id="UP000611762"/>
    </source>
</evidence>
<dbReference type="Pfam" id="PF14270">
    <property type="entry name" value="DUF4358"/>
    <property type="match status" value="1"/>
</dbReference>
<reference evidence="2" key="1">
    <citation type="submission" date="2020-08" db="EMBL/GenBank/DDBJ databases">
        <title>Genome public.</title>
        <authorList>
            <person name="Liu C."/>
            <person name="Sun Q."/>
        </authorList>
    </citation>
    <scope>NUCLEOTIDE SEQUENCE</scope>
    <source>
        <strain evidence="2">H8</strain>
    </source>
</reference>
<dbReference type="Pfam" id="PF13472">
    <property type="entry name" value="Lipase_GDSL_2"/>
    <property type="match status" value="1"/>
</dbReference>
<dbReference type="InterPro" id="IPR036514">
    <property type="entry name" value="SGNH_hydro_sf"/>
</dbReference>
<dbReference type="InterPro" id="IPR025648">
    <property type="entry name" value="DUF4358"/>
</dbReference>
<dbReference type="SUPFAM" id="SSF52266">
    <property type="entry name" value="SGNH hydrolase"/>
    <property type="match status" value="1"/>
</dbReference>
<dbReference type="InterPro" id="IPR013830">
    <property type="entry name" value="SGNH_hydro"/>
</dbReference>
<dbReference type="AlphaFoldDB" id="A0A926HXT6"/>
<dbReference type="Gene3D" id="3.40.50.1110">
    <property type="entry name" value="SGNH hydrolase"/>
    <property type="match status" value="1"/>
</dbReference>
<dbReference type="RefSeq" id="WP_249310915.1">
    <property type="nucleotide sequence ID" value="NZ_JACRSU010000001.1"/>
</dbReference>
<dbReference type="InterPro" id="IPR025945">
    <property type="entry name" value="DHHW"/>
</dbReference>